<gene>
    <name evidence="6" type="primary">ybaK</name>
    <name evidence="6" type="ORF">GXY80_06315</name>
</gene>
<dbReference type="GO" id="GO:0002161">
    <property type="term" value="F:aminoacyl-tRNA deacylase activity"/>
    <property type="evidence" value="ECO:0007669"/>
    <property type="project" value="InterPro"/>
</dbReference>
<organism evidence="6 7">
    <name type="scientific">Syntrophorhabdus aromaticivorans</name>
    <dbReference type="NCBI Taxonomy" id="328301"/>
    <lineage>
        <taxon>Bacteria</taxon>
        <taxon>Pseudomonadati</taxon>
        <taxon>Thermodesulfobacteriota</taxon>
        <taxon>Syntrophorhabdia</taxon>
        <taxon>Syntrophorhabdales</taxon>
        <taxon>Syntrophorhabdaceae</taxon>
        <taxon>Syntrophorhabdus</taxon>
    </lineage>
</organism>
<accession>A0A971M3L0</accession>
<dbReference type="PANTHER" id="PTHR30411">
    <property type="entry name" value="CYTOPLASMIC PROTEIN"/>
    <property type="match status" value="1"/>
</dbReference>
<dbReference type="InterPro" id="IPR007214">
    <property type="entry name" value="YbaK/aa-tRNA-synth-assoc-dom"/>
</dbReference>
<dbReference type="InterPro" id="IPR036754">
    <property type="entry name" value="YbaK/aa-tRNA-synt-asso_dom_sf"/>
</dbReference>
<keyword evidence="2 4" id="KW-0648">Protein biosynthesis</keyword>
<dbReference type="InterPro" id="IPR004369">
    <property type="entry name" value="Prolyl-tRNA_editing_YbaK/EbsC"/>
</dbReference>
<feature type="domain" description="YbaK/aminoacyl-tRNA synthetase-associated" evidence="5">
    <location>
        <begin position="55"/>
        <end position="168"/>
    </location>
</feature>
<dbReference type="PIRSF" id="PIRSF006181">
    <property type="entry name" value="EbsC_YbaK"/>
    <property type="match status" value="1"/>
</dbReference>
<dbReference type="GO" id="GO:0006412">
    <property type="term" value="P:translation"/>
    <property type="evidence" value="ECO:0007669"/>
    <property type="project" value="UniProtKB-KW"/>
</dbReference>
<name>A0A971M3L0_9BACT</name>
<evidence type="ECO:0000256" key="3">
    <source>
        <dbReference type="ARBA" id="ARBA00023239"/>
    </source>
</evidence>
<dbReference type="EMBL" id="JAAYEE010000102">
    <property type="protein sequence ID" value="NLW35084.1"/>
    <property type="molecule type" value="Genomic_DNA"/>
</dbReference>
<evidence type="ECO:0000313" key="6">
    <source>
        <dbReference type="EMBL" id="NLW35084.1"/>
    </source>
</evidence>
<reference evidence="6" key="2">
    <citation type="submission" date="2020-01" db="EMBL/GenBank/DDBJ databases">
        <authorList>
            <person name="Campanaro S."/>
        </authorList>
    </citation>
    <scope>NUCLEOTIDE SEQUENCE</scope>
    <source>
        <strain evidence="6">AS06rmzACSIP_7</strain>
    </source>
</reference>
<keyword evidence="3 4" id="KW-0456">Lyase</keyword>
<sequence>MLHGLFKAIASRHEREDDLTSKDKSSVTAAIRVLRDNRVAFSEHTYAYVDRGGTAEGSRQLGLDEHSLVKTLIMEDELKKPFVVLMHGDKEVSTKALARIMGVKRITPCTPATAQKHSGYMVGGTSPFGTRKAMPIYMEETIRDLPRIYINGGKRGYLLGIDPKELVRVLNPILVKVAV</sequence>
<comment type="caution">
    <text evidence="6">The sequence shown here is derived from an EMBL/GenBank/DDBJ whole genome shotgun (WGS) entry which is preliminary data.</text>
</comment>
<dbReference type="EC" id="4.2.-.-" evidence="4"/>
<dbReference type="GO" id="GO:0016829">
    <property type="term" value="F:lyase activity"/>
    <property type="evidence" value="ECO:0007669"/>
    <property type="project" value="UniProtKB-KW"/>
</dbReference>
<evidence type="ECO:0000259" key="5">
    <source>
        <dbReference type="Pfam" id="PF04073"/>
    </source>
</evidence>
<dbReference type="Proteomes" id="UP000777265">
    <property type="component" value="Unassembled WGS sequence"/>
</dbReference>
<dbReference type="Pfam" id="PF04073">
    <property type="entry name" value="tRNA_edit"/>
    <property type="match status" value="1"/>
</dbReference>
<proteinExistence type="inferred from homology"/>
<comment type="similarity">
    <text evidence="1 4">Belongs to the prolyl-tRNA editing family. YbaK/EbsC subfamily.</text>
</comment>
<protein>
    <recommendedName>
        <fullName evidence="4">Cys-tRNA(Pro)/Cys-tRNA(Cys) deacylase</fullName>
        <ecNumber evidence="4">4.2.-.-</ecNumber>
    </recommendedName>
</protein>
<dbReference type="CDD" id="cd00002">
    <property type="entry name" value="YbaK_deacylase"/>
    <property type="match status" value="1"/>
</dbReference>
<dbReference type="Gene3D" id="3.90.960.10">
    <property type="entry name" value="YbaK/aminoacyl-tRNA synthetase-associated domain"/>
    <property type="match status" value="1"/>
</dbReference>
<evidence type="ECO:0000256" key="2">
    <source>
        <dbReference type="ARBA" id="ARBA00022917"/>
    </source>
</evidence>
<dbReference type="NCBIfam" id="TIGR00011">
    <property type="entry name" value="YbaK_EbsC"/>
    <property type="match status" value="1"/>
</dbReference>
<dbReference type="SUPFAM" id="SSF55826">
    <property type="entry name" value="YbaK/ProRS associated domain"/>
    <property type="match status" value="1"/>
</dbReference>
<evidence type="ECO:0000313" key="7">
    <source>
        <dbReference type="Proteomes" id="UP000777265"/>
    </source>
</evidence>
<dbReference type="AlphaFoldDB" id="A0A971M3L0"/>
<evidence type="ECO:0000256" key="4">
    <source>
        <dbReference type="PIRNR" id="PIRNR006181"/>
    </source>
</evidence>
<dbReference type="PANTHER" id="PTHR30411:SF0">
    <property type="entry name" value="CYS-TRNA(PRO)_CYS-TRNA(CYS) DEACYLASE YBAK"/>
    <property type="match status" value="1"/>
</dbReference>
<reference evidence="6" key="1">
    <citation type="journal article" date="2020" name="Biotechnol. Biofuels">
        <title>New insights from the biogas microbiome by comprehensive genome-resolved metagenomics of nearly 1600 species originating from multiple anaerobic digesters.</title>
        <authorList>
            <person name="Campanaro S."/>
            <person name="Treu L."/>
            <person name="Rodriguez-R L.M."/>
            <person name="Kovalovszki A."/>
            <person name="Ziels R.M."/>
            <person name="Maus I."/>
            <person name="Zhu X."/>
            <person name="Kougias P.G."/>
            <person name="Basile A."/>
            <person name="Luo G."/>
            <person name="Schluter A."/>
            <person name="Konstantinidis K.T."/>
            <person name="Angelidaki I."/>
        </authorList>
    </citation>
    <scope>NUCLEOTIDE SEQUENCE</scope>
    <source>
        <strain evidence="6">AS06rmzACSIP_7</strain>
    </source>
</reference>
<evidence type="ECO:0000256" key="1">
    <source>
        <dbReference type="ARBA" id="ARBA00009798"/>
    </source>
</evidence>